<dbReference type="PANTHER" id="PTHR43142:SF5">
    <property type="entry name" value="CARBOXYLIC ESTER HYDROLASE"/>
    <property type="match status" value="1"/>
</dbReference>
<dbReference type="Proteomes" id="UP001152607">
    <property type="component" value="Unassembled WGS sequence"/>
</dbReference>
<dbReference type="Pfam" id="PF00135">
    <property type="entry name" value="COesterase"/>
    <property type="match status" value="1"/>
</dbReference>
<sequence>MAGDTLKHLTLNRTLRGSPSSSTVQFRNLKYATIPARWQDSVINETLSGDPQAIFDATKFGPSCPQKRGGQAWDLTLTGNIKMPLQQGHVKSEEGMDEFECLHVNVTVPTSGMGTEQKGNHGKGLPVFAWVHGGGLSIGSNSWPQYDLTKFVERSVELGQPVIGVSINYRVGILGFLASQELGVNGNFGYKDQINAFRWIKKHIAGFGGNPNDITASGESAGGISLSTLLCADVGAHGLFERVVIMSGEASLRTPRDKEWHDDMYRDQLKFLGLDKVDVNERKARLTGLDVEVLGNKLPLAQHFSACIENEFLQGDFRLGSIRDGSSKHHKPDWCKEFVVGDTAHDGTVLKARVLDTPDPFAVLKSACTKYLSSSETSSLFAAYNIPAPSPAQHYRNLLELASELRFYVPALTAYSGWKTAVPSRYCRRYHFHAQNPVEGLFTGLASHEFDVALLLNNYEFALDNAKAEVAKQMADQWIQFVNGRGWCEEGKVVVVGNDGVLAVNEHEYDVQYRGGRGSVLHGMGAEKLWLIAEAWQGVKKSEIPMTKI</sequence>
<dbReference type="PANTHER" id="PTHR43142">
    <property type="entry name" value="CARBOXYLIC ESTER HYDROLASE"/>
    <property type="match status" value="1"/>
</dbReference>
<gene>
    <name evidence="2" type="ORF">PDIGIT_LOCUS2060</name>
</gene>
<protein>
    <recommendedName>
        <fullName evidence="1">Carboxylesterase type B domain-containing protein</fullName>
    </recommendedName>
</protein>
<dbReference type="InterPro" id="IPR029058">
    <property type="entry name" value="AB_hydrolase_fold"/>
</dbReference>
<accession>A0A9W4U4T3</accession>
<dbReference type="Gene3D" id="3.40.50.1820">
    <property type="entry name" value="alpha/beta hydrolase"/>
    <property type="match status" value="1"/>
</dbReference>
<evidence type="ECO:0000259" key="1">
    <source>
        <dbReference type="Pfam" id="PF00135"/>
    </source>
</evidence>
<proteinExistence type="predicted"/>
<dbReference type="OrthoDB" id="3200163at2759"/>
<dbReference type="SUPFAM" id="SSF53474">
    <property type="entry name" value="alpha/beta-Hydrolases"/>
    <property type="match status" value="1"/>
</dbReference>
<dbReference type="EMBL" id="CAOQHR010000001">
    <property type="protein sequence ID" value="CAI6279739.1"/>
    <property type="molecule type" value="Genomic_DNA"/>
</dbReference>
<keyword evidence="3" id="KW-1185">Reference proteome</keyword>
<evidence type="ECO:0000313" key="2">
    <source>
        <dbReference type="EMBL" id="CAI6279739.1"/>
    </source>
</evidence>
<dbReference type="InterPro" id="IPR002018">
    <property type="entry name" value="CarbesteraseB"/>
</dbReference>
<reference evidence="2" key="1">
    <citation type="submission" date="2023-01" db="EMBL/GenBank/DDBJ databases">
        <authorList>
            <person name="Van Ghelder C."/>
            <person name="Rancurel C."/>
        </authorList>
    </citation>
    <scope>NUCLEOTIDE SEQUENCE</scope>
    <source>
        <strain evidence="2">CNCM I-4278</strain>
    </source>
</reference>
<dbReference type="AlphaFoldDB" id="A0A9W4U4T3"/>
<name>A0A9W4U4T3_9PLEO</name>
<comment type="caution">
    <text evidence="2">The sequence shown here is derived from an EMBL/GenBank/DDBJ whole genome shotgun (WGS) entry which is preliminary data.</text>
</comment>
<feature type="domain" description="Carboxylesterase type B" evidence="1">
    <location>
        <begin position="22"/>
        <end position="483"/>
    </location>
</feature>
<evidence type="ECO:0000313" key="3">
    <source>
        <dbReference type="Proteomes" id="UP001152607"/>
    </source>
</evidence>
<organism evidence="2 3">
    <name type="scientific">Periconia digitata</name>
    <dbReference type="NCBI Taxonomy" id="1303443"/>
    <lineage>
        <taxon>Eukaryota</taxon>
        <taxon>Fungi</taxon>
        <taxon>Dikarya</taxon>
        <taxon>Ascomycota</taxon>
        <taxon>Pezizomycotina</taxon>
        <taxon>Dothideomycetes</taxon>
        <taxon>Pleosporomycetidae</taxon>
        <taxon>Pleosporales</taxon>
        <taxon>Massarineae</taxon>
        <taxon>Periconiaceae</taxon>
        <taxon>Periconia</taxon>
    </lineage>
</organism>